<dbReference type="VEuPathDB" id="ToxoDB:ENH_00042500"/>
<dbReference type="Proteomes" id="UP000030754">
    <property type="component" value="Unassembled WGS sequence"/>
</dbReference>
<dbReference type="OrthoDB" id="10531399at2759"/>
<keyword evidence="2" id="KW-1185">Reference proteome</keyword>
<evidence type="ECO:0000313" key="2">
    <source>
        <dbReference type="Proteomes" id="UP000030754"/>
    </source>
</evidence>
<organism evidence="1 2">
    <name type="scientific">Eimeria necatrix</name>
    <dbReference type="NCBI Taxonomy" id="51315"/>
    <lineage>
        <taxon>Eukaryota</taxon>
        <taxon>Sar</taxon>
        <taxon>Alveolata</taxon>
        <taxon>Apicomplexa</taxon>
        <taxon>Conoidasida</taxon>
        <taxon>Coccidia</taxon>
        <taxon>Eucoccidiorida</taxon>
        <taxon>Eimeriorina</taxon>
        <taxon>Eimeriidae</taxon>
        <taxon>Eimeria</taxon>
    </lineage>
</organism>
<sequence>GAPPGAPRGPPPGAPLVGFEVPAEEAGKSAAAVGALKAEKFFWDRRSRSQRACGVLERGLRALGEYCWDPGVTLLLLQGGPPAAAKGEKKVLEALGEVAESLESHPDHRVYVHLSARVVHWSRAQLELPRLHSPLAFAAAGSSSSSSRRGEPAAAALLQHVLQLDAQLKLQTAKLSAGLSPQDIYSPHFDKLVALALTARQYPLPRTAG</sequence>
<dbReference type="RefSeq" id="XP_013440786.1">
    <property type="nucleotide sequence ID" value="XM_013585332.1"/>
</dbReference>
<dbReference type="AlphaFoldDB" id="U6MLS6"/>
<accession>U6MLS6</accession>
<reference evidence="1" key="1">
    <citation type="submission" date="2013-10" db="EMBL/GenBank/DDBJ databases">
        <title>Genomic analysis of the causative agents of coccidiosis in chickens.</title>
        <authorList>
            <person name="Reid A.J."/>
            <person name="Blake D."/>
            <person name="Billington K."/>
            <person name="Browne H."/>
            <person name="Dunn M."/>
            <person name="Hung S."/>
            <person name="Kawahara F."/>
            <person name="Miranda-Saavedra D."/>
            <person name="Mourier T."/>
            <person name="Nagra H."/>
            <person name="Otto T.D."/>
            <person name="Rawlings N."/>
            <person name="Sanchez A."/>
            <person name="Sanders M."/>
            <person name="Subramaniam C."/>
            <person name="Tay Y."/>
            <person name="Dear P."/>
            <person name="Doerig C."/>
            <person name="Gruber A."/>
            <person name="Parkinson J."/>
            <person name="Shirley M."/>
            <person name="Wan K.L."/>
            <person name="Berriman M."/>
            <person name="Tomley F."/>
            <person name="Pain A."/>
        </authorList>
    </citation>
    <scope>NUCLEOTIDE SEQUENCE [LARGE SCALE GENOMIC DNA]</scope>
    <source>
        <strain evidence="1">Houghton</strain>
    </source>
</reference>
<evidence type="ECO:0000313" key="1">
    <source>
        <dbReference type="EMBL" id="CDJ63424.1"/>
    </source>
</evidence>
<reference evidence="1" key="2">
    <citation type="submission" date="2013-10" db="EMBL/GenBank/DDBJ databases">
        <authorList>
            <person name="Aslett M."/>
        </authorList>
    </citation>
    <scope>NUCLEOTIDE SEQUENCE [LARGE SCALE GENOMIC DNA]</scope>
    <source>
        <strain evidence="1">Houghton</strain>
    </source>
</reference>
<feature type="non-terminal residue" evidence="1">
    <location>
        <position position="1"/>
    </location>
</feature>
<name>U6MLS6_9EIME</name>
<dbReference type="EMBL" id="HG722804">
    <property type="protein sequence ID" value="CDJ63424.1"/>
    <property type="molecule type" value="Genomic_DNA"/>
</dbReference>
<proteinExistence type="predicted"/>
<protein>
    <submittedName>
        <fullName evidence="1">Uncharacterized protein</fullName>
    </submittedName>
</protein>
<gene>
    <name evidence="1" type="ORF">ENH_00042500</name>
</gene>
<dbReference type="GeneID" id="25474407"/>